<dbReference type="PRINTS" id="PR00344">
    <property type="entry name" value="BCTRLSENSOR"/>
</dbReference>
<dbReference type="PROSITE" id="PS50112">
    <property type="entry name" value="PAS"/>
    <property type="match status" value="1"/>
</dbReference>
<dbReference type="AlphaFoldDB" id="A0A2D2ATA6"/>
<evidence type="ECO:0000259" key="8">
    <source>
        <dbReference type="PROSITE" id="PS50112"/>
    </source>
</evidence>
<organism evidence="10 11">
    <name type="scientific">Caulobacter mirabilis</name>
    <dbReference type="NCBI Taxonomy" id="69666"/>
    <lineage>
        <taxon>Bacteria</taxon>
        <taxon>Pseudomonadati</taxon>
        <taxon>Pseudomonadota</taxon>
        <taxon>Alphaproteobacteria</taxon>
        <taxon>Caulobacterales</taxon>
        <taxon>Caulobacteraceae</taxon>
        <taxon>Caulobacter</taxon>
    </lineage>
</organism>
<dbReference type="OrthoDB" id="7178349at2"/>
<dbReference type="Pfam" id="PF00072">
    <property type="entry name" value="Response_reg"/>
    <property type="match status" value="1"/>
</dbReference>
<evidence type="ECO:0000256" key="2">
    <source>
        <dbReference type="ARBA" id="ARBA00012438"/>
    </source>
</evidence>
<keyword evidence="4" id="KW-0902">Two-component regulatory system</keyword>
<dbReference type="Pfam" id="PF00512">
    <property type="entry name" value="HisKA"/>
    <property type="match status" value="1"/>
</dbReference>
<dbReference type="SMART" id="SM00448">
    <property type="entry name" value="REC"/>
    <property type="match status" value="1"/>
</dbReference>
<proteinExistence type="predicted"/>
<dbReference type="CDD" id="cd16922">
    <property type="entry name" value="HATPase_EvgS-ArcB-TorS-like"/>
    <property type="match status" value="1"/>
</dbReference>
<dbReference type="Pfam" id="PF08447">
    <property type="entry name" value="PAS_3"/>
    <property type="match status" value="1"/>
</dbReference>
<feature type="domain" description="Response regulatory" evidence="7">
    <location>
        <begin position="677"/>
        <end position="796"/>
    </location>
</feature>
<dbReference type="SMART" id="SM00086">
    <property type="entry name" value="PAC"/>
    <property type="match status" value="2"/>
</dbReference>
<evidence type="ECO:0000256" key="5">
    <source>
        <dbReference type="PROSITE-ProRule" id="PRU00169"/>
    </source>
</evidence>
<sequence>MGATQGGLIELRTLDLVALRPVIERVTRLARIIADAPYAFVVLVDEDQVWMSGFNDEPETFRPLGDTTTGRRLHESPVWFEDLRITAPEHRWVAGEPYARFYANAPVDLACGLRVGALCVGASIMRPRDEAVLGQLVDLAALVGEAVGRLRAQRAEEEASRQERAATALKEALMRAAPVAIAMSDLEQRYVYVNERWTHDTGVAAEDAIGHKVADLFPESYALLKDKYAAGLAGESALAERVRVPLPGRPNRWLRASLGPWRDSEGRIGGLVSMSHDITDVIAGVERTERSEQRLRLALEIAEVSVYELNYREKTLRIEGAADTFFDQSKTYAELAKDIWITVHPEDRPAAQAAWKRHMREGVPFRTEYRMNVPGREVWAFSAAELIRGEDGRIDGVIGVLKNITQRRQSEDTMARARDAAEAANRAKSEFLANMSHEIRTPLNGVMGVSSALARTPLTPAQAEMVGLIETSAQTLEAILADVLDLARVESGRLEVKAEPFDLGACLRQAAALFQPAAEAKGLSFDLDIAPRANGAFVGDVVRVRQILCNLLSNAVKFTAKGAIGLRARADEVGERTRLTLSVTDTGIGFSAEVKARLFERFEQADGSITRRYGGTGLGLAISRALAKAMDGSLEAESLPRQGASFTLTLMLDRAAPSIAPAALHTAYDLDIDAPPRVLLAEDHAINRKVVELLLGHVGVDLTCVENGADAVEAASSGQFDLILMDMQMPIMDGLTAIRAIRGHEQAMRRAPTPIWALSANALPEHVEASLAAGADGHLAKPISAESLFAVLAQACADGGVAPAVGLRA</sequence>
<feature type="domain" description="PAC" evidence="9">
    <location>
        <begin position="361"/>
        <end position="416"/>
    </location>
</feature>
<evidence type="ECO:0000256" key="1">
    <source>
        <dbReference type="ARBA" id="ARBA00000085"/>
    </source>
</evidence>
<dbReference type="NCBIfam" id="TIGR00229">
    <property type="entry name" value="sensory_box"/>
    <property type="match status" value="2"/>
</dbReference>
<dbReference type="Pfam" id="PF08448">
    <property type="entry name" value="PAS_4"/>
    <property type="match status" value="1"/>
</dbReference>
<dbReference type="InterPro" id="IPR001610">
    <property type="entry name" value="PAC"/>
</dbReference>
<reference evidence="10 11" key="1">
    <citation type="submission" date="2017-10" db="EMBL/GenBank/DDBJ databases">
        <title>Genome sequence of Caulobacter mirabilis FWC38.</title>
        <authorList>
            <person name="Fiebig A."/>
            <person name="Crosson S."/>
        </authorList>
    </citation>
    <scope>NUCLEOTIDE SEQUENCE [LARGE SCALE GENOMIC DNA]</scope>
    <source>
        <strain evidence="10 11">FWC 38</strain>
    </source>
</reference>
<dbReference type="InterPro" id="IPR036890">
    <property type="entry name" value="HATPase_C_sf"/>
</dbReference>
<dbReference type="InterPro" id="IPR001789">
    <property type="entry name" value="Sig_transdc_resp-reg_receiver"/>
</dbReference>
<dbReference type="InterPro" id="IPR011006">
    <property type="entry name" value="CheY-like_superfamily"/>
</dbReference>
<name>A0A2D2ATA6_9CAUL</name>
<dbReference type="Gene3D" id="1.10.287.130">
    <property type="match status" value="1"/>
</dbReference>
<evidence type="ECO:0000259" key="9">
    <source>
        <dbReference type="PROSITE" id="PS50113"/>
    </source>
</evidence>
<dbReference type="SMART" id="SM00388">
    <property type="entry name" value="HisKA"/>
    <property type="match status" value="1"/>
</dbReference>
<feature type="modified residue" description="4-aspartylphosphate" evidence="5">
    <location>
        <position position="726"/>
    </location>
</feature>
<dbReference type="Proteomes" id="UP000228945">
    <property type="component" value="Chromosome"/>
</dbReference>
<dbReference type="SMART" id="SM00387">
    <property type="entry name" value="HATPase_c"/>
    <property type="match status" value="1"/>
</dbReference>
<dbReference type="InterPro" id="IPR004358">
    <property type="entry name" value="Sig_transdc_His_kin-like_C"/>
</dbReference>
<dbReference type="InterPro" id="IPR013655">
    <property type="entry name" value="PAS_fold_3"/>
</dbReference>
<dbReference type="InterPro" id="IPR003594">
    <property type="entry name" value="HATPase_dom"/>
</dbReference>
<dbReference type="InterPro" id="IPR036097">
    <property type="entry name" value="HisK_dim/P_sf"/>
</dbReference>
<protein>
    <recommendedName>
        <fullName evidence="2">histidine kinase</fullName>
        <ecNumber evidence="2">2.7.13.3</ecNumber>
    </recommendedName>
</protein>
<dbReference type="SUPFAM" id="SSF55781">
    <property type="entry name" value="GAF domain-like"/>
    <property type="match status" value="1"/>
</dbReference>
<evidence type="ECO:0000256" key="3">
    <source>
        <dbReference type="ARBA" id="ARBA00022553"/>
    </source>
</evidence>
<evidence type="ECO:0000256" key="4">
    <source>
        <dbReference type="ARBA" id="ARBA00023012"/>
    </source>
</evidence>
<dbReference type="InterPro" id="IPR000014">
    <property type="entry name" value="PAS"/>
</dbReference>
<dbReference type="RefSeq" id="WP_099620488.1">
    <property type="nucleotide sequence ID" value="NZ_CP024201.1"/>
</dbReference>
<dbReference type="GO" id="GO:0000155">
    <property type="term" value="F:phosphorelay sensor kinase activity"/>
    <property type="evidence" value="ECO:0007669"/>
    <property type="project" value="InterPro"/>
</dbReference>
<dbReference type="SUPFAM" id="SSF55874">
    <property type="entry name" value="ATPase domain of HSP90 chaperone/DNA topoisomerase II/histidine kinase"/>
    <property type="match status" value="1"/>
</dbReference>
<dbReference type="EC" id="2.7.13.3" evidence="2"/>
<gene>
    <name evidence="10" type="ORF">CSW64_01805</name>
</gene>
<keyword evidence="10" id="KW-0808">Transferase</keyword>
<evidence type="ECO:0000313" key="10">
    <source>
        <dbReference type="EMBL" id="ATQ41231.1"/>
    </source>
</evidence>
<dbReference type="CDD" id="cd00130">
    <property type="entry name" value="PAS"/>
    <property type="match status" value="2"/>
</dbReference>
<dbReference type="SUPFAM" id="SSF52172">
    <property type="entry name" value="CheY-like"/>
    <property type="match status" value="1"/>
</dbReference>
<evidence type="ECO:0000259" key="6">
    <source>
        <dbReference type="PROSITE" id="PS50109"/>
    </source>
</evidence>
<dbReference type="InterPro" id="IPR000700">
    <property type="entry name" value="PAS-assoc_C"/>
</dbReference>
<keyword evidence="3 5" id="KW-0597">Phosphoprotein</keyword>
<dbReference type="CDD" id="cd00082">
    <property type="entry name" value="HisKA"/>
    <property type="match status" value="1"/>
</dbReference>
<feature type="domain" description="Histidine kinase" evidence="6">
    <location>
        <begin position="434"/>
        <end position="654"/>
    </location>
</feature>
<dbReference type="PANTHER" id="PTHR45339:SF1">
    <property type="entry name" value="HYBRID SIGNAL TRANSDUCTION HISTIDINE KINASE J"/>
    <property type="match status" value="1"/>
</dbReference>
<dbReference type="PROSITE" id="PS50109">
    <property type="entry name" value="HIS_KIN"/>
    <property type="match status" value="1"/>
</dbReference>
<dbReference type="InterPro" id="IPR003661">
    <property type="entry name" value="HisK_dim/P_dom"/>
</dbReference>
<dbReference type="Gene3D" id="3.30.450.20">
    <property type="entry name" value="PAS domain"/>
    <property type="match status" value="2"/>
</dbReference>
<dbReference type="PROSITE" id="PS50113">
    <property type="entry name" value="PAC"/>
    <property type="match status" value="1"/>
</dbReference>
<keyword evidence="10" id="KW-0418">Kinase</keyword>
<dbReference type="Pfam" id="PF02518">
    <property type="entry name" value="HATPase_c"/>
    <property type="match status" value="1"/>
</dbReference>
<dbReference type="Gene3D" id="3.30.565.10">
    <property type="entry name" value="Histidine kinase-like ATPase, C-terminal domain"/>
    <property type="match status" value="1"/>
</dbReference>
<feature type="domain" description="PAS" evidence="8">
    <location>
        <begin position="166"/>
        <end position="235"/>
    </location>
</feature>
<dbReference type="InterPro" id="IPR005467">
    <property type="entry name" value="His_kinase_dom"/>
</dbReference>
<dbReference type="Gene3D" id="3.40.50.2300">
    <property type="match status" value="1"/>
</dbReference>
<dbReference type="PANTHER" id="PTHR45339">
    <property type="entry name" value="HYBRID SIGNAL TRANSDUCTION HISTIDINE KINASE J"/>
    <property type="match status" value="1"/>
</dbReference>
<dbReference type="PROSITE" id="PS50110">
    <property type="entry name" value="RESPONSE_REGULATORY"/>
    <property type="match status" value="1"/>
</dbReference>
<dbReference type="FunFam" id="3.30.565.10:FF:000010">
    <property type="entry name" value="Sensor histidine kinase RcsC"/>
    <property type="match status" value="1"/>
</dbReference>
<dbReference type="SMART" id="SM00091">
    <property type="entry name" value="PAS"/>
    <property type="match status" value="2"/>
</dbReference>
<dbReference type="SUPFAM" id="SSF47384">
    <property type="entry name" value="Homodimeric domain of signal transducing histidine kinase"/>
    <property type="match status" value="1"/>
</dbReference>
<dbReference type="InterPro" id="IPR035965">
    <property type="entry name" value="PAS-like_dom_sf"/>
</dbReference>
<accession>A0A2D2ATA6</accession>
<evidence type="ECO:0000313" key="11">
    <source>
        <dbReference type="Proteomes" id="UP000228945"/>
    </source>
</evidence>
<evidence type="ECO:0000259" key="7">
    <source>
        <dbReference type="PROSITE" id="PS50110"/>
    </source>
</evidence>
<dbReference type="SUPFAM" id="SSF55785">
    <property type="entry name" value="PYP-like sensor domain (PAS domain)"/>
    <property type="match status" value="2"/>
</dbReference>
<keyword evidence="11" id="KW-1185">Reference proteome</keyword>
<dbReference type="InterPro" id="IPR013656">
    <property type="entry name" value="PAS_4"/>
</dbReference>
<dbReference type="CDD" id="cd17546">
    <property type="entry name" value="REC_hyHK_CKI1_RcsC-like"/>
    <property type="match status" value="1"/>
</dbReference>
<dbReference type="KEGG" id="cmb:CSW64_01805"/>
<comment type="catalytic activity">
    <reaction evidence="1">
        <text>ATP + protein L-histidine = ADP + protein N-phospho-L-histidine.</text>
        <dbReference type="EC" id="2.7.13.3"/>
    </reaction>
</comment>
<dbReference type="EMBL" id="CP024201">
    <property type="protein sequence ID" value="ATQ41231.1"/>
    <property type="molecule type" value="Genomic_DNA"/>
</dbReference>